<dbReference type="InterPro" id="IPR000600">
    <property type="entry name" value="ROK"/>
</dbReference>
<dbReference type="InterPro" id="IPR036390">
    <property type="entry name" value="WH_DNA-bd_sf"/>
</dbReference>
<comment type="similarity">
    <text evidence="2">Belongs to the ROK (NagC/XylR) family.</text>
</comment>
<keyword evidence="3" id="KW-0859">Xylose metabolism</keyword>
<dbReference type="CDD" id="cd23763">
    <property type="entry name" value="ASKHA_ATPase_ROK"/>
    <property type="match status" value="1"/>
</dbReference>
<dbReference type="AlphaFoldDB" id="A0A0K2LBL0"/>
<evidence type="ECO:0008006" key="6">
    <source>
        <dbReference type="Google" id="ProtNLM"/>
    </source>
</evidence>
<dbReference type="PANTHER" id="PTHR18964">
    <property type="entry name" value="ROK (REPRESSOR, ORF, KINASE) FAMILY"/>
    <property type="match status" value="1"/>
</dbReference>
<name>A0A0K2LBL0_9LACO</name>
<evidence type="ECO:0000256" key="3">
    <source>
        <dbReference type="ARBA" id="ARBA00022629"/>
    </source>
</evidence>
<organism evidence="4 5">
    <name type="scientific">Companilactobacillus heilongjiangensis</name>
    <dbReference type="NCBI Taxonomy" id="1074467"/>
    <lineage>
        <taxon>Bacteria</taxon>
        <taxon>Bacillati</taxon>
        <taxon>Bacillota</taxon>
        <taxon>Bacilli</taxon>
        <taxon>Lactobacillales</taxon>
        <taxon>Lactobacillaceae</taxon>
        <taxon>Companilactobacillus</taxon>
    </lineage>
</organism>
<dbReference type="InterPro" id="IPR043129">
    <property type="entry name" value="ATPase_NBD"/>
</dbReference>
<dbReference type="KEGG" id="lhi:JP39_03860"/>
<dbReference type="Pfam" id="PF00480">
    <property type="entry name" value="ROK"/>
    <property type="match status" value="1"/>
</dbReference>
<keyword evidence="3" id="KW-0119">Carbohydrate metabolism</keyword>
<evidence type="ECO:0000256" key="2">
    <source>
        <dbReference type="ARBA" id="ARBA00006479"/>
    </source>
</evidence>
<evidence type="ECO:0000313" key="4">
    <source>
        <dbReference type="EMBL" id="ALB28563.1"/>
    </source>
</evidence>
<dbReference type="Proteomes" id="UP000061546">
    <property type="component" value="Chromosome"/>
</dbReference>
<keyword evidence="5" id="KW-1185">Reference proteome</keyword>
<dbReference type="STRING" id="1074467.JP39_03860"/>
<gene>
    <name evidence="4" type="ORF">JP39_03860</name>
</gene>
<dbReference type="GO" id="GO:0042732">
    <property type="term" value="P:D-xylose metabolic process"/>
    <property type="evidence" value="ECO:0007669"/>
    <property type="project" value="UniProtKB-KW"/>
</dbReference>
<protein>
    <recommendedName>
        <fullName evidence="6">Transcriptional regulator</fullName>
    </recommendedName>
</protein>
<dbReference type="Gene3D" id="1.10.10.10">
    <property type="entry name" value="Winged helix-like DNA-binding domain superfamily/Winged helix DNA-binding domain"/>
    <property type="match status" value="1"/>
</dbReference>
<sequence>MKTDLRLSARQQNLQAILDLLDENEQLSAKELSALTGLSIVSINKLLAIILNNTEIITTDYVNTRGRRAKIYRLNYDAYQLGIISLVEDGSKIKANFFLTNLQGKILQKQFNDQPITSVEQLTEFIKVQTTNNKPEKIIIGVPGAELNGYLQISDVKSLQGINLSLAIETATDIKTVVVNDANASTFGAATELNESQNIAVGIYFPNNFEPGVGIVINNRLINGADGLAGEISYSTIDHNAALSQQIVQHIQNIISFLNPNLIIIYAEKSQLSNLQIDQIKQTIQRRLPLHEKYTIDFDRNFEKDYRLGLATIGRHKILNDFITD</sequence>
<accession>A0A0K2LBL0</accession>
<proteinExistence type="inferred from homology"/>
<dbReference type="EMBL" id="CP012559">
    <property type="protein sequence ID" value="ALB28563.1"/>
    <property type="molecule type" value="Genomic_DNA"/>
</dbReference>
<dbReference type="Gene3D" id="3.30.420.40">
    <property type="match status" value="2"/>
</dbReference>
<evidence type="ECO:0000256" key="1">
    <source>
        <dbReference type="ARBA" id="ARBA00002486"/>
    </source>
</evidence>
<dbReference type="PANTHER" id="PTHR18964:SF149">
    <property type="entry name" value="BIFUNCTIONAL UDP-N-ACETYLGLUCOSAMINE 2-EPIMERASE_N-ACETYLMANNOSAMINE KINASE"/>
    <property type="match status" value="1"/>
</dbReference>
<dbReference type="SUPFAM" id="SSF46785">
    <property type="entry name" value="Winged helix' DNA-binding domain"/>
    <property type="match status" value="1"/>
</dbReference>
<dbReference type="RefSeq" id="WP_041499218.1">
    <property type="nucleotide sequence ID" value="NZ_BJDV01000008.1"/>
</dbReference>
<reference evidence="4 5" key="1">
    <citation type="submission" date="2015-08" db="EMBL/GenBank/DDBJ databases">
        <title>Genomic sequence of Lactobacillus heilongjiangensis DSM 28069, isolated from Chinese traditional pickle.</title>
        <authorList>
            <person name="Jiang X."/>
            <person name="Zheng B."/>
            <person name="Cheng H."/>
        </authorList>
    </citation>
    <scope>NUCLEOTIDE SEQUENCE [LARGE SCALE GENOMIC DNA]</scope>
    <source>
        <strain evidence="4 5">DSM 28069</strain>
    </source>
</reference>
<comment type="function">
    <text evidence="1">Transcriptional repressor of xylose-utilizing enzymes.</text>
</comment>
<dbReference type="InterPro" id="IPR036388">
    <property type="entry name" value="WH-like_DNA-bd_sf"/>
</dbReference>
<evidence type="ECO:0000313" key="5">
    <source>
        <dbReference type="Proteomes" id="UP000061546"/>
    </source>
</evidence>
<dbReference type="SUPFAM" id="SSF53067">
    <property type="entry name" value="Actin-like ATPase domain"/>
    <property type="match status" value="2"/>
</dbReference>